<gene>
    <name evidence="1" type="ORF">NCTC10571_01464</name>
</gene>
<proteinExistence type="predicted"/>
<accession>A0A378NZ78</accession>
<dbReference type="Proteomes" id="UP000255234">
    <property type="component" value="Unassembled WGS sequence"/>
</dbReference>
<dbReference type="EMBL" id="UGPP01000001">
    <property type="protein sequence ID" value="STY71308.1"/>
    <property type="molecule type" value="Genomic_DNA"/>
</dbReference>
<protein>
    <submittedName>
        <fullName evidence="1">Uncharacterized protein</fullName>
    </submittedName>
</protein>
<sequence>MKQIFDSNSRIEKINDGIKFYEQDILSCSYVFEDDLIIDLDIDYIMPGFGVTIIEDNDISLQKIDIAYLFKIGSNDFTVIEKIFSNQQQLQHTSCVLSPSIHNKNIKLKFTYKNNQVSFDWIFDNDTTYNLGKITLKKKIGRYRIGFYSNQNNIIHSFSFKQGIAKNWNASIKNTCGGRISFFDNGFMFENCEYDAEIEQYNIPLKKGIYYLSYDTDKVNDEFNIDCYVIPSEVQYEEKNFEDENKNLLSKDNTINLTTDMVVNLKFKGINGKIKNISIKEDPDSGYVETEGEVVSIDGSYMTVYLKELKQVRWKGTITTIPKYIDFTKPCPYAVIETIKHRTTIEEINVQLKQEYGYVYDVEKSILSICDTEYKNIYKQINIELCEEDQQKINVFRNINAFIFELIITKLDGEEINIILQKTFKKYIIAKINGPIIVTKEDKKTVFDLSSSYREFSIENKTLKLYSSQYPISINASSLFVNSSNLKVYAIPDYATVDMTKNTIEECASSFIKLKTKEYTIEYFNENTYINILDELKIKYPNIIIEYSDISDFEYWFTNYEREVFNTDNNNLVLSKELLEASNNVIIYGILPNSIIKESNLYRVPKGIINSIDYYANQYNILLGNEYNIDYANNEIRIEQTELKKYKQIIIDYIKNDSYAINYIENLDQYEVDIATNEDMVYVNYDMHDDGSTYSYKTTNIIPDKNKYVVLRKEE</sequence>
<evidence type="ECO:0000313" key="2">
    <source>
        <dbReference type="Proteomes" id="UP000255234"/>
    </source>
</evidence>
<reference evidence="1 2" key="1">
    <citation type="submission" date="2018-06" db="EMBL/GenBank/DDBJ databases">
        <authorList>
            <consortium name="Pathogen Informatics"/>
            <person name="Doyle S."/>
        </authorList>
    </citation>
    <scope>NUCLEOTIDE SEQUENCE [LARGE SCALE GENOMIC DNA]</scope>
    <source>
        <strain evidence="1 2">NCTC10571</strain>
    </source>
</reference>
<dbReference type="AlphaFoldDB" id="A0A378NZ78"/>
<evidence type="ECO:0000313" key="1">
    <source>
        <dbReference type="EMBL" id="STY71308.1"/>
    </source>
</evidence>
<organism evidence="1 2">
    <name type="scientific">Megamonas hypermegale</name>
    <dbReference type="NCBI Taxonomy" id="158847"/>
    <lineage>
        <taxon>Bacteria</taxon>
        <taxon>Bacillati</taxon>
        <taxon>Bacillota</taxon>
        <taxon>Negativicutes</taxon>
        <taxon>Selenomonadales</taxon>
        <taxon>Selenomonadaceae</taxon>
        <taxon>Megamonas</taxon>
    </lineage>
</organism>
<dbReference type="RefSeq" id="WP_115151666.1">
    <property type="nucleotide sequence ID" value="NZ_UGPP01000001.1"/>
</dbReference>
<name>A0A378NZ78_9FIRM</name>